<evidence type="ECO:0000313" key="3">
    <source>
        <dbReference type="Proteomes" id="UP000186456"/>
    </source>
</evidence>
<protein>
    <submittedName>
        <fullName evidence="2">Uncharacterized protein</fullName>
    </submittedName>
</protein>
<feature type="transmembrane region" description="Helical" evidence="1">
    <location>
        <begin position="6"/>
        <end position="27"/>
    </location>
</feature>
<keyword evidence="1" id="KW-0812">Transmembrane</keyword>
<keyword evidence="1" id="KW-1133">Transmembrane helix</keyword>
<proteinExistence type="predicted"/>
<dbReference type="Proteomes" id="UP000186456">
    <property type="component" value="Unassembled WGS sequence"/>
</dbReference>
<dbReference type="RefSeq" id="WP_074695890.1">
    <property type="nucleotide sequence ID" value="NZ_FNJN01000005.1"/>
</dbReference>
<name>A0A1H0QJW5_MICTS</name>
<dbReference type="EMBL" id="FNJN01000005">
    <property type="protein sequence ID" value="SDP17049.1"/>
    <property type="molecule type" value="Genomic_DNA"/>
</dbReference>
<accession>A0A1H0QJW5</accession>
<gene>
    <name evidence="2" type="ORF">SAMN04487788_2343</name>
</gene>
<reference evidence="2 3" key="1">
    <citation type="submission" date="2016-10" db="EMBL/GenBank/DDBJ databases">
        <authorList>
            <person name="de Groot N.N."/>
        </authorList>
    </citation>
    <scope>NUCLEOTIDE SEQUENCE [LARGE SCALE GENOMIC DNA]</scope>
    <source>
        <strain evidence="2 3">StLB037</strain>
    </source>
</reference>
<organism evidence="2 3">
    <name type="scientific">Microbacterium testaceum (strain StLB037)</name>
    <dbReference type="NCBI Taxonomy" id="979556"/>
    <lineage>
        <taxon>Bacteria</taxon>
        <taxon>Bacillati</taxon>
        <taxon>Actinomycetota</taxon>
        <taxon>Actinomycetes</taxon>
        <taxon>Micrococcales</taxon>
        <taxon>Microbacteriaceae</taxon>
        <taxon>Microbacterium</taxon>
    </lineage>
</organism>
<evidence type="ECO:0000313" key="2">
    <source>
        <dbReference type="EMBL" id="SDP17049.1"/>
    </source>
</evidence>
<evidence type="ECO:0000256" key="1">
    <source>
        <dbReference type="SAM" id="Phobius"/>
    </source>
</evidence>
<dbReference type="AlphaFoldDB" id="A0A1H0QJW5"/>
<sequence>MSELTSTALSGAAVVISLLAVIVPALSGRQQRLRDDRAVRSERYLELIALVEEHGLWVVDETYDLLEASQEDVPATMPLRRTPTPSRTARVRARAIVSAYASTSVARHFHAWQLALEEFEAAHDGLFYVVELNGPDAVDPSPLVPKRDREVLTRQHLADAVNGQLVQERRWRRVRPRDLALRSQGDAGGY</sequence>
<keyword evidence="1" id="KW-0472">Membrane</keyword>